<accession>A0A0S4IKQ7</accession>
<evidence type="ECO:0008006" key="4">
    <source>
        <dbReference type="Google" id="ProtNLM"/>
    </source>
</evidence>
<name>A0A0S4IKQ7_BODSA</name>
<feature type="region of interest" description="Disordered" evidence="1">
    <location>
        <begin position="344"/>
        <end position="403"/>
    </location>
</feature>
<dbReference type="OMA" id="NAIMPEA"/>
<proteinExistence type="predicted"/>
<feature type="compositionally biased region" description="Low complexity" evidence="1">
    <location>
        <begin position="139"/>
        <end position="148"/>
    </location>
</feature>
<feature type="region of interest" description="Disordered" evidence="1">
    <location>
        <begin position="611"/>
        <end position="644"/>
    </location>
</feature>
<gene>
    <name evidence="2" type="ORF">BSAL_59400</name>
</gene>
<feature type="region of interest" description="Disordered" evidence="1">
    <location>
        <begin position="423"/>
        <end position="569"/>
    </location>
</feature>
<feature type="region of interest" description="Disordered" evidence="1">
    <location>
        <begin position="676"/>
        <end position="728"/>
    </location>
</feature>
<evidence type="ECO:0000313" key="2">
    <source>
        <dbReference type="EMBL" id="CUF13043.1"/>
    </source>
</evidence>
<feature type="compositionally biased region" description="Pro residues" evidence="1">
    <location>
        <begin position="1010"/>
        <end position="1019"/>
    </location>
</feature>
<feature type="region of interest" description="Disordered" evidence="1">
    <location>
        <begin position="298"/>
        <end position="327"/>
    </location>
</feature>
<keyword evidence="3" id="KW-1185">Reference proteome</keyword>
<feature type="region of interest" description="Disordered" evidence="1">
    <location>
        <begin position="780"/>
        <end position="879"/>
    </location>
</feature>
<dbReference type="EMBL" id="CYKH01000244">
    <property type="protein sequence ID" value="CUF13043.1"/>
    <property type="molecule type" value="Genomic_DNA"/>
</dbReference>
<sequence>MPSITIVDTSDPTGRTSFTLSISGDVAKLRVDNLQSFVRTLQDEDAATSATTPLLTFRDQQLVAGQRCGQYGISDGSVVFMTPAEEEPEPAIVASTSYAAPLAIPARRSPAPPPTTLLSPSLVTPQRQLAQPVNIFTEPSRSSPLSRPQLPPSVPKSRGTPSPREALSTPRDALDSPAQDRATPTQGPPPTRLPRRASMRSTPPIIPAGRGTPTQQSHQDPAMSSHAPLPLVSMHSGGGVDDNASMTSESSAVYPYTDDYTLPLVATQSGGMGEEHAGRPTAAASGTSTVQHNAIMPEALLSPPSRPRDEASTGNSRATTPNFSVRVPDYSDYTLPLTVATQSGGVGGEHAGRPTAAAPGSSTVQPNAIMPEALLSPPSRPRDEASTGNSRATTPNFSVRVPDYSAGNLSFSAALPDALRMPAGEGELASPPPVRLPRRASMKMSQRQPADTSADGVPPTVLTQAPPLPPGDTGGDSMDPRPPSHAPAPPAAPSLANTFVPFTPMKRDDPTDTRSTASPSQQQVRTPTSRASPEQLLRRASLRNSPVQSEQLRPVNVQHTDQHATDTVTLQPPAVVAVVVLPTEDHNTVEPSGASSSSKQHEALQSIPAAIPEERNSELTPETSSATNAAAPRATAATSATTADNSNARVVRSLVQLQTSKPAEVPLVMSVLDRTTVSRSSTPTMDSPARTIRTPTSRASPEQLQRRSSMRRSPSPSAQTSANEQQSAPTAVLPLIASANPATPREHQMAIESVAQFVNGAMSDPKQPTMFTPLMEPEPTASITQAAQWEAETQQQLDTSSLSPVPASSSAAPPPPPDRSSPVLVRRASHLRQEDGAISPARPLGTSEPPRQLSRRASMKMERVAERTASPVHHDVDQPLQTPAPVAVLPAAAATTVTPTHEEDFPLVEVVTSPDTTPSMPPSPPPKLSLQASHDGEEPFVAPPAHLDDDVHDTTTTLVQQAEGSQPKSITAAALLEEAASFEESAPRPLHPAHQRLELEVPQQSAPGRSSPPPSPPAPLAQLPAIVQTTAPPALTPIGPHAVDTLHNEALLKAISPTSHLRSDDLQEASGGGVEPPQLSPSPQAPSLPLSQSFAARDPSPVLPPARVATEVVTEVPSKTDPLVATASTSAALPTVGETASHLTVAAPTAEFEPEVIVQVAVPTTVAPLVTGVVGGSGVARQQTELPRYKSPPPESLPEVITPPSPVPPPPSTYVAPARATSVVKRPPSREG</sequence>
<feature type="compositionally biased region" description="Low complexity" evidence="1">
    <location>
        <begin position="623"/>
        <end position="644"/>
    </location>
</feature>
<feature type="compositionally biased region" description="Polar residues" evidence="1">
    <location>
        <begin position="513"/>
        <end position="532"/>
    </location>
</feature>
<feature type="compositionally biased region" description="Polar residues" evidence="1">
    <location>
        <begin position="718"/>
        <end position="728"/>
    </location>
</feature>
<evidence type="ECO:0000256" key="1">
    <source>
        <dbReference type="SAM" id="MobiDB-lite"/>
    </source>
</evidence>
<feature type="region of interest" description="Disordered" evidence="1">
    <location>
        <begin position="136"/>
        <end position="247"/>
    </location>
</feature>
<evidence type="ECO:0000313" key="3">
    <source>
        <dbReference type="Proteomes" id="UP000051952"/>
    </source>
</evidence>
<feature type="region of interest" description="Disordered" evidence="1">
    <location>
        <begin position="911"/>
        <end position="1041"/>
    </location>
</feature>
<dbReference type="VEuPathDB" id="TriTrypDB:BSAL_59400"/>
<protein>
    <recommendedName>
        <fullName evidence="4">Ubiquitin-like domain-containing protein</fullName>
    </recommendedName>
</protein>
<feature type="compositionally biased region" description="Polar residues" evidence="1">
    <location>
        <begin position="312"/>
        <end position="323"/>
    </location>
</feature>
<organism evidence="2 3">
    <name type="scientific">Bodo saltans</name>
    <name type="common">Flagellated protozoan</name>
    <dbReference type="NCBI Taxonomy" id="75058"/>
    <lineage>
        <taxon>Eukaryota</taxon>
        <taxon>Discoba</taxon>
        <taxon>Euglenozoa</taxon>
        <taxon>Kinetoplastea</taxon>
        <taxon>Metakinetoplastina</taxon>
        <taxon>Eubodonida</taxon>
        <taxon>Bodonidae</taxon>
        <taxon>Bodo</taxon>
    </lineage>
</organism>
<feature type="compositionally biased region" description="Polar residues" evidence="1">
    <location>
        <begin position="960"/>
        <end position="969"/>
    </location>
</feature>
<dbReference type="AlphaFoldDB" id="A0A0S4IKQ7"/>
<feature type="compositionally biased region" description="Pro residues" evidence="1">
    <location>
        <begin position="480"/>
        <end position="492"/>
    </location>
</feature>
<feature type="compositionally biased region" description="Polar residues" evidence="1">
    <location>
        <begin position="542"/>
        <end position="551"/>
    </location>
</feature>
<feature type="compositionally biased region" description="Basic and acidic residues" evidence="1">
    <location>
        <begin position="859"/>
        <end position="877"/>
    </location>
</feature>
<feature type="compositionally biased region" description="Low complexity" evidence="1">
    <location>
        <begin position="972"/>
        <end position="984"/>
    </location>
</feature>
<reference evidence="3" key="1">
    <citation type="submission" date="2015-09" db="EMBL/GenBank/DDBJ databases">
        <authorList>
            <consortium name="Pathogen Informatics"/>
        </authorList>
    </citation>
    <scope>NUCLEOTIDE SEQUENCE [LARGE SCALE GENOMIC DNA]</scope>
    <source>
        <strain evidence="3">Lake Konstanz</strain>
    </source>
</reference>
<feature type="region of interest" description="Disordered" evidence="1">
    <location>
        <begin position="1063"/>
        <end position="1102"/>
    </location>
</feature>
<feature type="compositionally biased region" description="Polar residues" evidence="1">
    <location>
        <begin position="676"/>
        <end position="685"/>
    </location>
</feature>
<feature type="compositionally biased region" description="Low complexity" evidence="1">
    <location>
        <begin position="784"/>
        <end position="811"/>
    </location>
</feature>
<dbReference type="Proteomes" id="UP000051952">
    <property type="component" value="Unassembled WGS sequence"/>
</dbReference>
<feature type="compositionally biased region" description="Polar residues" evidence="1">
    <location>
        <begin position="693"/>
        <end position="703"/>
    </location>
</feature>
<feature type="region of interest" description="Disordered" evidence="1">
    <location>
        <begin position="1177"/>
        <end position="1232"/>
    </location>
</feature>
<feature type="compositionally biased region" description="Polar residues" evidence="1">
    <location>
        <begin position="386"/>
        <end position="397"/>
    </location>
</feature>
<feature type="compositionally biased region" description="Pro residues" evidence="1">
    <location>
        <begin position="1190"/>
        <end position="1212"/>
    </location>
</feature>